<name>A0A453MPF8_AEGTS</name>
<reference evidence="2" key="4">
    <citation type="submission" date="2019-03" db="UniProtKB">
        <authorList>
            <consortium name="EnsemblPlants"/>
        </authorList>
    </citation>
    <scope>IDENTIFICATION</scope>
</reference>
<reference evidence="3" key="1">
    <citation type="journal article" date="2014" name="Science">
        <title>Ancient hybridizations among the ancestral genomes of bread wheat.</title>
        <authorList>
            <consortium name="International Wheat Genome Sequencing Consortium,"/>
            <person name="Marcussen T."/>
            <person name="Sandve S.R."/>
            <person name="Heier L."/>
            <person name="Spannagl M."/>
            <person name="Pfeifer M."/>
            <person name="Jakobsen K.S."/>
            <person name="Wulff B.B."/>
            <person name="Steuernagel B."/>
            <person name="Mayer K.F."/>
            <person name="Olsen O.A."/>
        </authorList>
    </citation>
    <scope>NUCLEOTIDE SEQUENCE [LARGE SCALE GENOMIC DNA]</scope>
    <source>
        <strain evidence="3">cv. AL8/78</strain>
    </source>
</reference>
<evidence type="ECO:0000313" key="3">
    <source>
        <dbReference type="Proteomes" id="UP000015105"/>
    </source>
</evidence>
<evidence type="ECO:0008006" key="4">
    <source>
        <dbReference type="Google" id="ProtNLM"/>
    </source>
</evidence>
<dbReference type="EnsemblPlants" id="AET6Gv20016900.1">
    <property type="protein sequence ID" value="AET6Gv20016900.1"/>
    <property type="gene ID" value="AET6Gv20016900"/>
</dbReference>
<accession>A0A453MPF8</accession>
<protein>
    <recommendedName>
        <fullName evidence="4">FBD domain-containing protein</fullName>
    </recommendedName>
</protein>
<dbReference type="InterPro" id="IPR055302">
    <property type="entry name" value="F-box_dom-containing"/>
</dbReference>
<evidence type="ECO:0000313" key="2">
    <source>
        <dbReference type="EnsemblPlants" id="AET6Gv20016900.1"/>
    </source>
</evidence>
<organism evidence="2 3">
    <name type="scientific">Aegilops tauschii subsp. strangulata</name>
    <name type="common">Goatgrass</name>
    <dbReference type="NCBI Taxonomy" id="200361"/>
    <lineage>
        <taxon>Eukaryota</taxon>
        <taxon>Viridiplantae</taxon>
        <taxon>Streptophyta</taxon>
        <taxon>Embryophyta</taxon>
        <taxon>Tracheophyta</taxon>
        <taxon>Spermatophyta</taxon>
        <taxon>Magnoliopsida</taxon>
        <taxon>Liliopsida</taxon>
        <taxon>Poales</taxon>
        <taxon>Poaceae</taxon>
        <taxon>BOP clade</taxon>
        <taxon>Pooideae</taxon>
        <taxon>Triticodae</taxon>
        <taxon>Triticeae</taxon>
        <taxon>Triticinae</taxon>
        <taxon>Aegilops</taxon>
    </lineage>
</organism>
<feature type="region of interest" description="Disordered" evidence="1">
    <location>
        <begin position="292"/>
        <end position="317"/>
    </location>
</feature>
<keyword evidence="3" id="KW-1185">Reference proteome</keyword>
<proteinExistence type="predicted"/>
<reference evidence="3" key="2">
    <citation type="journal article" date="2017" name="Nat. Plants">
        <title>The Aegilops tauschii genome reveals multiple impacts of transposons.</title>
        <authorList>
            <person name="Zhao G."/>
            <person name="Zou C."/>
            <person name="Li K."/>
            <person name="Wang K."/>
            <person name="Li T."/>
            <person name="Gao L."/>
            <person name="Zhang X."/>
            <person name="Wang H."/>
            <person name="Yang Z."/>
            <person name="Liu X."/>
            <person name="Jiang W."/>
            <person name="Mao L."/>
            <person name="Kong X."/>
            <person name="Jiao Y."/>
            <person name="Jia J."/>
        </authorList>
    </citation>
    <scope>NUCLEOTIDE SEQUENCE [LARGE SCALE GENOMIC DNA]</scope>
    <source>
        <strain evidence="3">cv. AL8/78</strain>
    </source>
</reference>
<evidence type="ECO:0000256" key="1">
    <source>
        <dbReference type="SAM" id="MobiDB-lite"/>
    </source>
</evidence>
<sequence length="317" mass="35549">DGTTFSFKTPPTHLEQVNLELHSTAAKPLRRSMLAATRHARVLKLTAYSMADLASTDLPVFPNLERLEIEELCGWCLSDRAAAVTALFNLLRGCPAVRELRLKFSSREYRRETNHPDPTDQMAAASAMSECSYEGHDDQLSAGPSGATALECLRRSLRRVVVRFDGQLGLTCFQARLIKYFARNAQLLEEVVVDGGRGYDYDASRCVHCKVAGCRPPNPFVVRSEEWFCCCRHRLWAASAILDKLARGRTAPSLWSLSEFPPLGTPAHRRWRRARPADIGGVDMALMRLQRPPRSAASCHRRSTASQGRPNMGRRRR</sequence>
<dbReference type="Gramene" id="AET6Gv20016900.1">
    <property type="protein sequence ID" value="AET6Gv20016900.1"/>
    <property type="gene ID" value="AET6Gv20016900"/>
</dbReference>
<reference evidence="2" key="3">
    <citation type="journal article" date="2017" name="Nature">
        <title>Genome sequence of the progenitor of the wheat D genome Aegilops tauschii.</title>
        <authorList>
            <person name="Luo M.C."/>
            <person name="Gu Y.Q."/>
            <person name="Puiu D."/>
            <person name="Wang H."/>
            <person name="Twardziok S.O."/>
            <person name="Deal K.R."/>
            <person name="Huo N."/>
            <person name="Zhu T."/>
            <person name="Wang L."/>
            <person name="Wang Y."/>
            <person name="McGuire P.E."/>
            <person name="Liu S."/>
            <person name="Long H."/>
            <person name="Ramasamy R.K."/>
            <person name="Rodriguez J.C."/>
            <person name="Van S.L."/>
            <person name="Yuan L."/>
            <person name="Wang Z."/>
            <person name="Xia Z."/>
            <person name="Xiao L."/>
            <person name="Anderson O.D."/>
            <person name="Ouyang S."/>
            <person name="Liang Y."/>
            <person name="Zimin A.V."/>
            <person name="Pertea G."/>
            <person name="Qi P."/>
            <person name="Bennetzen J.L."/>
            <person name="Dai X."/>
            <person name="Dawson M.W."/>
            <person name="Muller H.G."/>
            <person name="Kugler K."/>
            <person name="Rivarola-Duarte L."/>
            <person name="Spannagl M."/>
            <person name="Mayer K.F.X."/>
            <person name="Lu F.H."/>
            <person name="Bevan M.W."/>
            <person name="Leroy P."/>
            <person name="Li P."/>
            <person name="You F.M."/>
            <person name="Sun Q."/>
            <person name="Liu Z."/>
            <person name="Lyons E."/>
            <person name="Wicker T."/>
            <person name="Salzberg S.L."/>
            <person name="Devos K.M."/>
            <person name="Dvorak J."/>
        </authorList>
    </citation>
    <scope>NUCLEOTIDE SEQUENCE [LARGE SCALE GENOMIC DNA]</scope>
    <source>
        <strain evidence="2">cv. AL8/78</strain>
    </source>
</reference>
<dbReference type="PANTHER" id="PTHR32141">
    <property type="match status" value="1"/>
</dbReference>
<dbReference type="PANTHER" id="PTHR32141:SF58">
    <property type="entry name" value="F-BOX DOMAIN-CONTAINING PROTEIN"/>
    <property type="match status" value="1"/>
</dbReference>
<dbReference type="Proteomes" id="UP000015105">
    <property type="component" value="Chromosome 6D"/>
</dbReference>
<reference evidence="2" key="5">
    <citation type="journal article" date="2021" name="G3 (Bethesda)">
        <title>Aegilops tauschii genome assembly Aet v5.0 features greater sequence contiguity and improved annotation.</title>
        <authorList>
            <person name="Wang L."/>
            <person name="Zhu T."/>
            <person name="Rodriguez J.C."/>
            <person name="Deal K.R."/>
            <person name="Dubcovsky J."/>
            <person name="McGuire P.E."/>
            <person name="Lux T."/>
            <person name="Spannagl M."/>
            <person name="Mayer K.F.X."/>
            <person name="Baldrich P."/>
            <person name="Meyers B.C."/>
            <person name="Huo N."/>
            <person name="Gu Y.Q."/>
            <person name="Zhou H."/>
            <person name="Devos K.M."/>
            <person name="Bennetzen J.L."/>
            <person name="Unver T."/>
            <person name="Budak H."/>
            <person name="Gulick P.J."/>
            <person name="Galiba G."/>
            <person name="Kalapos B."/>
            <person name="Nelson D.R."/>
            <person name="Li P."/>
            <person name="You F.M."/>
            <person name="Luo M.C."/>
            <person name="Dvorak J."/>
        </authorList>
    </citation>
    <scope>NUCLEOTIDE SEQUENCE [LARGE SCALE GENOMIC DNA]</scope>
    <source>
        <strain evidence="2">cv. AL8/78</strain>
    </source>
</reference>
<dbReference type="AlphaFoldDB" id="A0A453MPF8"/>